<evidence type="ECO:0000313" key="1">
    <source>
        <dbReference type="EMBL" id="KAK8935836.1"/>
    </source>
</evidence>
<evidence type="ECO:0008006" key="3">
    <source>
        <dbReference type="Google" id="ProtNLM"/>
    </source>
</evidence>
<sequence>MASSSTSHAPLYTHSTIPIFSGELYEFWSDKMETFLRSQDLWDIVINGPVAIEKSVEGEPAKFTKEELKKDALALHLIQQGIAPAIYPRIMGSKTAVVAWGRLANEYKGSKR</sequence>
<keyword evidence="2" id="KW-1185">Reference proteome</keyword>
<proteinExistence type="predicted"/>
<organism evidence="1 2">
    <name type="scientific">Platanthera zijinensis</name>
    <dbReference type="NCBI Taxonomy" id="2320716"/>
    <lineage>
        <taxon>Eukaryota</taxon>
        <taxon>Viridiplantae</taxon>
        <taxon>Streptophyta</taxon>
        <taxon>Embryophyta</taxon>
        <taxon>Tracheophyta</taxon>
        <taxon>Spermatophyta</taxon>
        <taxon>Magnoliopsida</taxon>
        <taxon>Liliopsida</taxon>
        <taxon>Asparagales</taxon>
        <taxon>Orchidaceae</taxon>
        <taxon>Orchidoideae</taxon>
        <taxon>Orchideae</taxon>
        <taxon>Orchidinae</taxon>
        <taxon>Platanthera</taxon>
    </lineage>
</organism>
<comment type="caution">
    <text evidence="1">The sequence shown here is derived from an EMBL/GenBank/DDBJ whole genome shotgun (WGS) entry which is preliminary data.</text>
</comment>
<evidence type="ECO:0000313" key="2">
    <source>
        <dbReference type="Proteomes" id="UP001418222"/>
    </source>
</evidence>
<dbReference type="AlphaFoldDB" id="A0AAP0G3Q9"/>
<protein>
    <recommendedName>
        <fullName evidence="3">DUF4219 domain-containing protein</fullName>
    </recommendedName>
</protein>
<dbReference type="Pfam" id="PF14223">
    <property type="entry name" value="Retrotran_gag_2"/>
    <property type="match status" value="1"/>
</dbReference>
<dbReference type="EMBL" id="JBBWWQ010000011">
    <property type="protein sequence ID" value="KAK8935836.1"/>
    <property type="molecule type" value="Genomic_DNA"/>
</dbReference>
<dbReference type="Proteomes" id="UP001418222">
    <property type="component" value="Unassembled WGS sequence"/>
</dbReference>
<gene>
    <name evidence="1" type="ORF">KSP39_PZI013999</name>
</gene>
<accession>A0AAP0G3Q9</accession>
<name>A0AAP0G3Q9_9ASPA</name>
<reference evidence="1 2" key="1">
    <citation type="journal article" date="2022" name="Nat. Plants">
        <title>Genomes of leafy and leafless Platanthera orchids illuminate the evolution of mycoheterotrophy.</title>
        <authorList>
            <person name="Li M.H."/>
            <person name="Liu K.W."/>
            <person name="Li Z."/>
            <person name="Lu H.C."/>
            <person name="Ye Q.L."/>
            <person name="Zhang D."/>
            <person name="Wang J.Y."/>
            <person name="Li Y.F."/>
            <person name="Zhong Z.M."/>
            <person name="Liu X."/>
            <person name="Yu X."/>
            <person name="Liu D.K."/>
            <person name="Tu X.D."/>
            <person name="Liu B."/>
            <person name="Hao Y."/>
            <person name="Liao X.Y."/>
            <person name="Jiang Y.T."/>
            <person name="Sun W.H."/>
            <person name="Chen J."/>
            <person name="Chen Y.Q."/>
            <person name="Ai Y."/>
            <person name="Zhai J.W."/>
            <person name="Wu S.S."/>
            <person name="Zhou Z."/>
            <person name="Hsiao Y.Y."/>
            <person name="Wu W.L."/>
            <person name="Chen Y.Y."/>
            <person name="Lin Y.F."/>
            <person name="Hsu J.L."/>
            <person name="Li C.Y."/>
            <person name="Wang Z.W."/>
            <person name="Zhao X."/>
            <person name="Zhong W.Y."/>
            <person name="Ma X.K."/>
            <person name="Ma L."/>
            <person name="Huang J."/>
            <person name="Chen G.Z."/>
            <person name="Huang M.Z."/>
            <person name="Huang L."/>
            <person name="Peng D.H."/>
            <person name="Luo Y.B."/>
            <person name="Zou S.Q."/>
            <person name="Chen S.P."/>
            <person name="Lan S."/>
            <person name="Tsai W.C."/>
            <person name="Van de Peer Y."/>
            <person name="Liu Z.J."/>
        </authorList>
    </citation>
    <scope>NUCLEOTIDE SEQUENCE [LARGE SCALE GENOMIC DNA]</scope>
    <source>
        <strain evidence="1">Lor287</strain>
    </source>
</reference>